<feature type="compositionally biased region" description="Basic and acidic residues" evidence="1">
    <location>
        <begin position="15"/>
        <end position="40"/>
    </location>
</feature>
<dbReference type="STRING" id="1205910.B005_4599"/>
<organism evidence="2 3">
    <name type="scientific">Nocardiopsis alba (strain ATCC BAA-2165 / BE74)</name>
    <dbReference type="NCBI Taxonomy" id="1205910"/>
    <lineage>
        <taxon>Bacteria</taxon>
        <taxon>Bacillati</taxon>
        <taxon>Actinomycetota</taxon>
        <taxon>Actinomycetes</taxon>
        <taxon>Streptosporangiales</taxon>
        <taxon>Nocardiopsidaceae</taxon>
        <taxon>Nocardiopsis</taxon>
    </lineage>
</organism>
<gene>
    <name evidence="2" type="ordered locus">B005_4599</name>
</gene>
<evidence type="ECO:0000313" key="3">
    <source>
        <dbReference type="Proteomes" id="UP000003779"/>
    </source>
</evidence>
<evidence type="ECO:0000256" key="1">
    <source>
        <dbReference type="SAM" id="MobiDB-lite"/>
    </source>
</evidence>
<protein>
    <submittedName>
        <fullName evidence="2">Uncharacterized protein</fullName>
    </submittedName>
</protein>
<reference evidence="2 3" key="1">
    <citation type="journal article" date="2012" name="J. Bacteriol.">
        <title>Whole-Genome Sequence of Nocardiopsis alba Strain ATCC BAA-2165, Associated with Honeybees.</title>
        <authorList>
            <person name="Qiao J."/>
            <person name="Chen L."/>
            <person name="Li Y."/>
            <person name="Wang J."/>
            <person name="Zhang W."/>
            <person name="Chen S."/>
        </authorList>
    </citation>
    <scope>NUCLEOTIDE SEQUENCE [LARGE SCALE GENOMIC DNA]</scope>
    <source>
        <strain evidence="3">ATCC BAA-2165 / BE74</strain>
    </source>
</reference>
<dbReference type="AlphaFoldDB" id="J7LA14"/>
<proteinExistence type="predicted"/>
<sequence>MNSGVTVTRCSHRHHLEETTKGRRSFRDHFMSSPDGDRRP</sequence>
<dbReference type="EMBL" id="CP003788">
    <property type="protein sequence ID" value="AFR07624.1"/>
    <property type="molecule type" value="Genomic_DNA"/>
</dbReference>
<reference evidence="3" key="2">
    <citation type="submission" date="2012-08" db="EMBL/GenBank/DDBJ databases">
        <title>Whole-genome sequence of Nocardiopsis alba strain ATCC BAA-2165 associated with honeybees.</title>
        <authorList>
            <person name="Qiao J."/>
            <person name="Chen L."/>
            <person name="Li Y."/>
            <person name="Wang J."/>
            <person name="Zhang W."/>
            <person name="Chen S."/>
        </authorList>
    </citation>
    <scope>NUCLEOTIDE SEQUENCE [LARGE SCALE GENOMIC DNA]</scope>
    <source>
        <strain evidence="3">ATCC BAA-2165 / BE74</strain>
    </source>
</reference>
<dbReference type="KEGG" id="nal:B005_4599"/>
<dbReference type="HOGENOM" id="CLU_3293164_0_0_11"/>
<dbReference type="Proteomes" id="UP000003779">
    <property type="component" value="Chromosome"/>
</dbReference>
<feature type="region of interest" description="Disordered" evidence="1">
    <location>
        <begin position="1"/>
        <end position="40"/>
    </location>
</feature>
<name>J7LA14_NOCAA</name>
<accession>J7LA14</accession>
<evidence type="ECO:0000313" key="2">
    <source>
        <dbReference type="EMBL" id="AFR07624.1"/>
    </source>
</evidence>
<dbReference type="PATRIC" id="fig|1205910.3.peg.4340"/>